<reference evidence="1" key="1">
    <citation type="journal article" date="2023" name="Mol. Phylogenet. Evol.">
        <title>Genome-scale phylogeny and comparative genomics of the fungal order Sordariales.</title>
        <authorList>
            <person name="Hensen N."/>
            <person name="Bonometti L."/>
            <person name="Westerberg I."/>
            <person name="Brannstrom I.O."/>
            <person name="Guillou S."/>
            <person name="Cros-Aarteil S."/>
            <person name="Calhoun S."/>
            <person name="Haridas S."/>
            <person name="Kuo A."/>
            <person name="Mondo S."/>
            <person name="Pangilinan J."/>
            <person name="Riley R."/>
            <person name="LaButti K."/>
            <person name="Andreopoulos B."/>
            <person name="Lipzen A."/>
            <person name="Chen C."/>
            <person name="Yan M."/>
            <person name="Daum C."/>
            <person name="Ng V."/>
            <person name="Clum A."/>
            <person name="Steindorff A."/>
            <person name="Ohm R.A."/>
            <person name="Martin F."/>
            <person name="Silar P."/>
            <person name="Natvig D.O."/>
            <person name="Lalanne C."/>
            <person name="Gautier V."/>
            <person name="Ament-Velasquez S.L."/>
            <person name="Kruys A."/>
            <person name="Hutchinson M.I."/>
            <person name="Powell A.J."/>
            <person name="Barry K."/>
            <person name="Miller A.N."/>
            <person name="Grigoriev I.V."/>
            <person name="Debuchy R."/>
            <person name="Gladieux P."/>
            <person name="Hiltunen Thoren M."/>
            <person name="Johannesson H."/>
        </authorList>
    </citation>
    <scope>NUCLEOTIDE SEQUENCE</scope>
    <source>
        <strain evidence="1">CBS 990.96</strain>
    </source>
</reference>
<keyword evidence="2" id="KW-1185">Reference proteome</keyword>
<feature type="non-terminal residue" evidence="1">
    <location>
        <position position="341"/>
    </location>
</feature>
<feature type="non-terminal residue" evidence="1">
    <location>
        <position position="1"/>
    </location>
</feature>
<comment type="caution">
    <text evidence="1">The sequence shown here is derived from an EMBL/GenBank/DDBJ whole genome shotgun (WGS) entry which is preliminary data.</text>
</comment>
<evidence type="ECO:0000313" key="2">
    <source>
        <dbReference type="Proteomes" id="UP001301958"/>
    </source>
</evidence>
<dbReference type="AlphaFoldDB" id="A0AAN7GS87"/>
<gene>
    <name evidence="1" type="ORF">QBC38DRAFT_339659</name>
</gene>
<dbReference type="EMBL" id="MU865360">
    <property type="protein sequence ID" value="KAK4225766.1"/>
    <property type="molecule type" value="Genomic_DNA"/>
</dbReference>
<proteinExistence type="predicted"/>
<accession>A0AAN7GS87</accession>
<protein>
    <recommendedName>
        <fullName evidence="3">BTB domain-containing protein</fullName>
    </recommendedName>
</protein>
<organism evidence="1 2">
    <name type="scientific">Podospora fimiseda</name>
    <dbReference type="NCBI Taxonomy" id="252190"/>
    <lineage>
        <taxon>Eukaryota</taxon>
        <taxon>Fungi</taxon>
        <taxon>Dikarya</taxon>
        <taxon>Ascomycota</taxon>
        <taxon>Pezizomycotina</taxon>
        <taxon>Sordariomycetes</taxon>
        <taxon>Sordariomycetidae</taxon>
        <taxon>Sordariales</taxon>
        <taxon>Podosporaceae</taxon>
        <taxon>Podospora</taxon>
    </lineage>
</organism>
<dbReference type="Proteomes" id="UP001301958">
    <property type="component" value="Unassembled WGS sequence"/>
</dbReference>
<evidence type="ECO:0008006" key="3">
    <source>
        <dbReference type="Google" id="ProtNLM"/>
    </source>
</evidence>
<evidence type="ECO:0000313" key="1">
    <source>
        <dbReference type="EMBL" id="KAK4225766.1"/>
    </source>
</evidence>
<sequence length="341" mass="38642">SVTVFHERARTYIQLFEDGKTNYIRVNSQLVSGVSLAWANKMDNFVFMSLPGRKTFREVVMMDSNDDDPMGIRLIMQLIHFKYLELPDRLSIAELYSVARVAYKHSCTTLLAPFAERWILNGLQWEVKSDTTGANHDKVFVLAWLLGEARAFAKVFTEVVDTMTINPLTKIPLDRDGNSWLEQPLSSRLISVMRAARLNRLQDMMNALDRPVTQLLEAPTSYTFCRANDADEFKVACQAQQLGSLMSGLVAAQFMPFPAVEDYYDSVNSMAARIADIKVNRFKIPGVLPHNDAHVKCGVKHKEAIKAIKEQPIKLQRTLAAELRFNGMKSGAFRDENFVEL</sequence>
<name>A0AAN7GS87_9PEZI</name>
<reference evidence="1" key="2">
    <citation type="submission" date="2023-05" db="EMBL/GenBank/DDBJ databases">
        <authorList>
            <consortium name="Lawrence Berkeley National Laboratory"/>
            <person name="Steindorff A."/>
            <person name="Hensen N."/>
            <person name="Bonometti L."/>
            <person name="Westerberg I."/>
            <person name="Brannstrom I.O."/>
            <person name="Guillou S."/>
            <person name="Cros-Aarteil S."/>
            <person name="Calhoun S."/>
            <person name="Haridas S."/>
            <person name="Kuo A."/>
            <person name="Mondo S."/>
            <person name="Pangilinan J."/>
            <person name="Riley R."/>
            <person name="Labutti K."/>
            <person name="Andreopoulos B."/>
            <person name="Lipzen A."/>
            <person name="Chen C."/>
            <person name="Yanf M."/>
            <person name="Daum C."/>
            <person name="Ng V."/>
            <person name="Clum A."/>
            <person name="Ohm R."/>
            <person name="Martin F."/>
            <person name="Silar P."/>
            <person name="Natvig D."/>
            <person name="Lalanne C."/>
            <person name="Gautier V."/>
            <person name="Ament-Velasquez S.L."/>
            <person name="Kruys A."/>
            <person name="Hutchinson M.I."/>
            <person name="Powell A.J."/>
            <person name="Barry K."/>
            <person name="Miller A.N."/>
            <person name="Grigoriev I.V."/>
            <person name="Debuchy R."/>
            <person name="Gladieux P."/>
            <person name="Thoren M.H."/>
            <person name="Johannesson H."/>
        </authorList>
    </citation>
    <scope>NUCLEOTIDE SEQUENCE</scope>
    <source>
        <strain evidence="1">CBS 990.96</strain>
    </source>
</reference>